<evidence type="ECO:0000256" key="11">
    <source>
        <dbReference type="ARBA" id="ARBA00049244"/>
    </source>
</evidence>
<dbReference type="InterPro" id="IPR001098">
    <property type="entry name" value="DNA-dir_DNA_pol_A_palm_dom"/>
</dbReference>
<dbReference type="InterPro" id="IPR043502">
    <property type="entry name" value="DNA/RNA_pol_sf"/>
</dbReference>
<evidence type="ECO:0000256" key="8">
    <source>
        <dbReference type="ARBA" id="ARBA00022932"/>
    </source>
</evidence>
<dbReference type="GO" id="GO:0008409">
    <property type="term" value="F:5'-3' exonuclease activity"/>
    <property type="evidence" value="ECO:0007669"/>
    <property type="project" value="InterPro"/>
</dbReference>
<dbReference type="Gene3D" id="1.20.1060.10">
    <property type="entry name" value="Taq DNA Polymerase, Chain T, domain 4"/>
    <property type="match status" value="1"/>
</dbReference>
<dbReference type="SUPFAM" id="SSF56672">
    <property type="entry name" value="DNA/RNA polymerases"/>
    <property type="match status" value="1"/>
</dbReference>
<dbReference type="PANTHER" id="PTHR10133">
    <property type="entry name" value="DNA POLYMERASE I"/>
    <property type="match status" value="1"/>
</dbReference>
<evidence type="ECO:0000256" key="2">
    <source>
        <dbReference type="ARBA" id="ARBA00012417"/>
    </source>
</evidence>
<dbReference type="Gene3D" id="1.10.150.20">
    <property type="entry name" value="5' to 3' exonuclease, C-terminal subdomain"/>
    <property type="match status" value="2"/>
</dbReference>
<dbReference type="GO" id="GO:0006302">
    <property type="term" value="P:double-strand break repair"/>
    <property type="evidence" value="ECO:0007669"/>
    <property type="project" value="TreeGrafter"/>
</dbReference>
<feature type="domain" description="DNA-directed DNA polymerase family A palm" evidence="14">
    <location>
        <begin position="547"/>
        <end position="751"/>
    </location>
</feature>
<keyword evidence="5" id="KW-0548">Nucleotidyltransferase</keyword>
<dbReference type="FunFam" id="1.10.150.20:FF:000003">
    <property type="entry name" value="DNA polymerase I"/>
    <property type="match status" value="1"/>
</dbReference>
<organism evidence="15 16">
    <name type="scientific">Deferribacter autotrophicus</name>
    <dbReference type="NCBI Taxonomy" id="500465"/>
    <lineage>
        <taxon>Bacteria</taxon>
        <taxon>Pseudomonadati</taxon>
        <taxon>Deferribacterota</taxon>
        <taxon>Deferribacteres</taxon>
        <taxon>Deferribacterales</taxon>
        <taxon>Deferribacteraceae</taxon>
        <taxon>Deferribacter</taxon>
    </lineage>
</organism>
<keyword evidence="4" id="KW-0808">Transferase</keyword>
<evidence type="ECO:0000256" key="7">
    <source>
        <dbReference type="ARBA" id="ARBA00022763"/>
    </source>
</evidence>
<sequence length="787" mass="90853">MILIIDGHSVSYRIYYKTPPLSNSKGVPTSVLHSFLNLIISLREKLNPDTIYVVFDSKGETNRHKIHKEYKSQREKTPEDLIPQIERLKEILPLMGVCVAVKEATEADDIIYTLIKRNDDKNIYLITKDKDLHQLVNDRVKIYDYQDDIALDRDGVFKKIGVYPEQIKDFLALCGDKSDNIPGVRGVGEKTAAKLVSQFGSLEDLYENIDEVKGKLKEKLLAGKEDAFFSRSLIKLEEIDDIEIRDNKQDNEKLKKYLSDLELKTIYKRLFGEGFDDSVSGENYVDLAAWIDNELFLFKNGKLVNDFSILKEINYFYDLKGIIKNNKVDLKKFYDLKIISWMNNPDEGSVKKHKDESVETFLKRLSSLAEEEVSKLKNLQLEKLYRDIECNILLILAEMEKIGIKINADKVYNIHKELDEKLINIEKEIFDYCKEEFNLNSPKQLSVILFEKLGLKPVKKTKTGFSTSEEALKELIIQNPEHFILIEKILAYRELNKLKSTYTVNLLNYADESRRIHSEFNQTGTATGRISSTNPNLQNIPTSSDYGKRIRDCFEAESGFSFVSFDYSQIELRILAHLSKDEKLLEAFHKNEDIHTKTAKEIFNVDKVDARLRRIAKAVNFGIVYGLSPYGLARDTGISQKEASDFIDKYFKLYPKVKDYIESIIKQAGEKGYTETILRRKRFIRNINSKNKMLRQRAERIAINAPIQGSAADIIKLAMISVYKYLQDTKIDARMILQIHDELIFEVKDDVIDLFIKDTKELMESVIELDVPLSVNYGVGKTWGDLK</sequence>
<dbReference type="EC" id="2.7.7.7" evidence="2"/>
<dbReference type="CDD" id="cd09859">
    <property type="entry name" value="PIN_53EXO"/>
    <property type="match status" value="1"/>
</dbReference>
<evidence type="ECO:0000256" key="3">
    <source>
        <dbReference type="ARBA" id="ARBA00020311"/>
    </source>
</evidence>
<evidence type="ECO:0000313" key="16">
    <source>
        <dbReference type="Proteomes" id="UP000322876"/>
    </source>
</evidence>
<dbReference type="InterPro" id="IPR029060">
    <property type="entry name" value="PIN-like_dom_sf"/>
</dbReference>
<keyword evidence="10" id="KW-0234">DNA repair</keyword>
<name>A0A5A8F6U5_9BACT</name>
<dbReference type="Pfam" id="PF01367">
    <property type="entry name" value="5_3_exonuc"/>
    <property type="match status" value="1"/>
</dbReference>
<comment type="caution">
    <text evidence="15">The sequence shown here is derived from an EMBL/GenBank/DDBJ whole genome shotgun (WGS) entry which is preliminary data.</text>
</comment>
<dbReference type="GO" id="GO:0003887">
    <property type="term" value="F:DNA-directed DNA polymerase activity"/>
    <property type="evidence" value="ECO:0007669"/>
    <property type="project" value="UniProtKB-KW"/>
</dbReference>
<dbReference type="InterPro" id="IPR036279">
    <property type="entry name" value="5-3_exonuclease_C_sf"/>
</dbReference>
<dbReference type="Gene3D" id="3.30.70.370">
    <property type="match status" value="1"/>
</dbReference>
<dbReference type="OrthoDB" id="9806424at2"/>
<evidence type="ECO:0000259" key="14">
    <source>
        <dbReference type="SMART" id="SM00482"/>
    </source>
</evidence>
<keyword evidence="8" id="KW-0239">DNA-directed DNA polymerase</keyword>
<dbReference type="GO" id="GO:0003677">
    <property type="term" value="F:DNA binding"/>
    <property type="evidence" value="ECO:0007669"/>
    <property type="project" value="UniProtKB-KW"/>
</dbReference>
<dbReference type="FunFam" id="1.10.150.20:FF:000002">
    <property type="entry name" value="DNA polymerase I"/>
    <property type="match status" value="1"/>
</dbReference>
<keyword evidence="7" id="KW-0227">DNA damage</keyword>
<dbReference type="InterPro" id="IPR002421">
    <property type="entry name" value="5-3_exonuclease"/>
</dbReference>
<dbReference type="PROSITE" id="PS00447">
    <property type="entry name" value="DNA_POLYMERASE_A"/>
    <property type="match status" value="1"/>
</dbReference>
<dbReference type="InterPro" id="IPR020046">
    <property type="entry name" value="5-3_exonucl_a-hlix_arch_N"/>
</dbReference>
<dbReference type="InterPro" id="IPR008918">
    <property type="entry name" value="HhH2"/>
</dbReference>
<gene>
    <name evidence="15" type="ORF">FHQ18_08205</name>
</gene>
<dbReference type="SUPFAM" id="SSF47807">
    <property type="entry name" value="5' to 3' exonuclease, C-terminal subdomain"/>
    <property type="match status" value="1"/>
</dbReference>
<keyword evidence="16" id="KW-1185">Reference proteome</keyword>
<protein>
    <recommendedName>
        <fullName evidence="3">DNA polymerase I</fullName>
        <ecNumber evidence="2">2.7.7.7</ecNumber>
    </recommendedName>
</protein>
<keyword evidence="6" id="KW-0235">DNA replication</keyword>
<dbReference type="Pfam" id="PF02739">
    <property type="entry name" value="5_3_exonuc_N"/>
    <property type="match status" value="1"/>
</dbReference>
<dbReference type="InterPro" id="IPR019760">
    <property type="entry name" value="DNA-dir_DNA_pol_A_CS"/>
</dbReference>
<reference evidence="15 16" key="1">
    <citation type="submission" date="2019-06" db="EMBL/GenBank/DDBJ databases">
        <title>Genomic insights into carbon and energy metabolism of Deferribacter autotrophicus revealed new metabolic traits in the phylum Deferribacteres.</title>
        <authorList>
            <person name="Slobodkin A.I."/>
            <person name="Slobodkina G.B."/>
            <person name="Allioux M."/>
            <person name="Alain K."/>
            <person name="Jebbar M."/>
            <person name="Shadrin V."/>
            <person name="Kublanov I.V."/>
            <person name="Toshchakov S.V."/>
            <person name="Bonch-Osmolovskaya E.A."/>
        </authorList>
    </citation>
    <scope>NUCLEOTIDE SEQUENCE [LARGE SCALE GENOMIC DNA]</scope>
    <source>
        <strain evidence="15 16">SL50</strain>
    </source>
</reference>
<dbReference type="SUPFAM" id="SSF88723">
    <property type="entry name" value="PIN domain-like"/>
    <property type="match status" value="1"/>
</dbReference>
<dbReference type="SMART" id="SM00475">
    <property type="entry name" value="53EXOc"/>
    <property type="match status" value="1"/>
</dbReference>
<evidence type="ECO:0000256" key="6">
    <source>
        <dbReference type="ARBA" id="ARBA00022705"/>
    </source>
</evidence>
<dbReference type="Gene3D" id="3.40.50.1010">
    <property type="entry name" value="5'-nuclease"/>
    <property type="match status" value="1"/>
</dbReference>
<dbReference type="CDD" id="cd08637">
    <property type="entry name" value="DNA_pol_A_pol_I_C"/>
    <property type="match status" value="1"/>
</dbReference>
<evidence type="ECO:0000256" key="9">
    <source>
        <dbReference type="ARBA" id="ARBA00023125"/>
    </source>
</evidence>
<keyword evidence="12" id="KW-0175">Coiled coil</keyword>
<dbReference type="SMART" id="SM00279">
    <property type="entry name" value="HhH2"/>
    <property type="match status" value="1"/>
</dbReference>
<dbReference type="RefSeq" id="WP_149266688.1">
    <property type="nucleotide sequence ID" value="NZ_VFJB01000006.1"/>
</dbReference>
<dbReference type="AlphaFoldDB" id="A0A5A8F6U5"/>
<proteinExistence type="inferred from homology"/>
<feature type="domain" description="5'-3' exonuclease" evidence="13">
    <location>
        <begin position="1"/>
        <end position="245"/>
    </location>
</feature>
<evidence type="ECO:0000259" key="13">
    <source>
        <dbReference type="SMART" id="SM00475"/>
    </source>
</evidence>
<feature type="coiled-coil region" evidence="12">
    <location>
        <begin position="202"/>
        <end position="264"/>
    </location>
</feature>
<evidence type="ECO:0000256" key="1">
    <source>
        <dbReference type="ARBA" id="ARBA00007705"/>
    </source>
</evidence>
<dbReference type="InterPro" id="IPR002298">
    <property type="entry name" value="DNA_polymerase_A"/>
</dbReference>
<evidence type="ECO:0000256" key="4">
    <source>
        <dbReference type="ARBA" id="ARBA00022679"/>
    </source>
</evidence>
<dbReference type="FunFam" id="1.20.1060.10:FF:000001">
    <property type="entry name" value="DNA polymerase I"/>
    <property type="match status" value="1"/>
</dbReference>
<dbReference type="GO" id="GO:0006261">
    <property type="term" value="P:DNA-templated DNA replication"/>
    <property type="evidence" value="ECO:0007669"/>
    <property type="project" value="InterPro"/>
</dbReference>
<dbReference type="EMBL" id="VFJB01000006">
    <property type="protein sequence ID" value="KAA0257715.1"/>
    <property type="molecule type" value="Genomic_DNA"/>
</dbReference>
<evidence type="ECO:0000313" key="15">
    <source>
        <dbReference type="EMBL" id="KAA0257715.1"/>
    </source>
</evidence>
<keyword evidence="9" id="KW-0238">DNA-binding</keyword>
<dbReference type="Proteomes" id="UP000322876">
    <property type="component" value="Unassembled WGS sequence"/>
</dbReference>
<dbReference type="SMART" id="SM00482">
    <property type="entry name" value="POLAc"/>
    <property type="match status" value="1"/>
</dbReference>
<evidence type="ECO:0000256" key="5">
    <source>
        <dbReference type="ARBA" id="ARBA00022695"/>
    </source>
</evidence>
<evidence type="ECO:0000256" key="10">
    <source>
        <dbReference type="ARBA" id="ARBA00023204"/>
    </source>
</evidence>
<comment type="catalytic activity">
    <reaction evidence="11">
        <text>DNA(n) + a 2'-deoxyribonucleoside 5'-triphosphate = DNA(n+1) + diphosphate</text>
        <dbReference type="Rhea" id="RHEA:22508"/>
        <dbReference type="Rhea" id="RHEA-COMP:17339"/>
        <dbReference type="Rhea" id="RHEA-COMP:17340"/>
        <dbReference type="ChEBI" id="CHEBI:33019"/>
        <dbReference type="ChEBI" id="CHEBI:61560"/>
        <dbReference type="ChEBI" id="CHEBI:173112"/>
        <dbReference type="EC" id="2.7.7.7"/>
    </reaction>
</comment>
<dbReference type="CDD" id="cd09898">
    <property type="entry name" value="H3TH_53EXO"/>
    <property type="match status" value="1"/>
</dbReference>
<dbReference type="PRINTS" id="PR00868">
    <property type="entry name" value="DNAPOLI"/>
</dbReference>
<evidence type="ECO:0000256" key="12">
    <source>
        <dbReference type="SAM" id="Coils"/>
    </source>
</evidence>
<dbReference type="Pfam" id="PF00476">
    <property type="entry name" value="DNA_pol_A"/>
    <property type="match status" value="1"/>
</dbReference>
<dbReference type="InterPro" id="IPR020045">
    <property type="entry name" value="DNA_polI_H3TH"/>
</dbReference>
<accession>A0A5A8F6U5</accession>
<dbReference type="PANTHER" id="PTHR10133:SF27">
    <property type="entry name" value="DNA POLYMERASE NU"/>
    <property type="match status" value="1"/>
</dbReference>
<comment type="similarity">
    <text evidence="1">Belongs to the DNA polymerase type-A family.</text>
</comment>